<dbReference type="InterPro" id="IPR018712">
    <property type="entry name" value="Tle1-like_cat"/>
</dbReference>
<proteinExistence type="predicted"/>
<dbReference type="HOGENOM" id="CLU_005049_1_2_1"/>
<keyword evidence="3" id="KW-1185">Reference proteome</keyword>
<dbReference type="OrthoDB" id="3057168at2759"/>
<sequence>MGNYRPGDKIFIFGFSRGAFVARVLADFVARVGIYKTAKAKYERCYASALKAYKDGTLDRDIERYQYDITEDGERVLKVHRVEIEVLGCWDTVGSLGFPWSGAGDASLEFKYLSPTLVKGIRHAFHALALDEYRRTFSPTMWYLPKGAEVAKTIDLQQCWFPGAHRNVGGAYHDQALADLSFFWMLDRCRPFLDFDPEYIKYVVDTHYQSSQSEDDSDRPSRLDHVDGYDMEYQGWGRERCYDSYRLGGTWLWKYRTPGAYGGGDEGTNLTNESIHPSVRARWQSSREDGGELKDGPGVYAPEALRGFEPREGANRQWEWVKKVNEAEVLTIPEENRKEVLVNLEVPFPT</sequence>
<dbReference type="PANTHER" id="PTHR33840">
    <property type="match status" value="1"/>
</dbReference>
<feature type="domain" description="T6SS Phospholipase effector Tle1-like catalytic" evidence="1">
    <location>
        <begin position="1"/>
        <end position="187"/>
    </location>
</feature>
<dbReference type="AlphaFoldDB" id="A0A0D0C834"/>
<dbReference type="EMBL" id="KN834820">
    <property type="protein sequence ID" value="KIK54082.1"/>
    <property type="molecule type" value="Genomic_DNA"/>
</dbReference>
<dbReference type="Proteomes" id="UP000053593">
    <property type="component" value="Unassembled WGS sequence"/>
</dbReference>
<protein>
    <recommendedName>
        <fullName evidence="1">T6SS Phospholipase effector Tle1-like catalytic domain-containing protein</fullName>
    </recommendedName>
</protein>
<gene>
    <name evidence="2" type="ORF">GYMLUDRAFT_1024360</name>
</gene>
<dbReference type="Pfam" id="PF09994">
    <property type="entry name" value="T6SS_Tle1-like_cat"/>
    <property type="match status" value="1"/>
</dbReference>
<reference evidence="2 3" key="1">
    <citation type="submission" date="2014-04" db="EMBL/GenBank/DDBJ databases">
        <title>Evolutionary Origins and Diversification of the Mycorrhizal Mutualists.</title>
        <authorList>
            <consortium name="DOE Joint Genome Institute"/>
            <consortium name="Mycorrhizal Genomics Consortium"/>
            <person name="Kohler A."/>
            <person name="Kuo A."/>
            <person name="Nagy L.G."/>
            <person name="Floudas D."/>
            <person name="Copeland A."/>
            <person name="Barry K.W."/>
            <person name="Cichocki N."/>
            <person name="Veneault-Fourrey C."/>
            <person name="LaButti K."/>
            <person name="Lindquist E.A."/>
            <person name="Lipzen A."/>
            <person name="Lundell T."/>
            <person name="Morin E."/>
            <person name="Murat C."/>
            <person name="Riley R."/>
            <person name="Ohm R."/>
            <person name="Sun H."/>
            <person name="Tunlid A."/>
            <person name="Henrissat B."/>
            <person name="Grigoriev I.V."/>
            <person name="Hibbett D.S."/>
            <person name="Martin F."/>
        </authorList>
    </citation>
    <scope>NUCLEOTIDE SEQUENCE [LARGE SCALE GENOMIC DNA]</scope>
    <source>
        <strain evidence="2 3">FD-317 M1</strain>
    </source>
</reference>
<evidence type="ECO:0000313" key="2">
    <source>
        <dbReference type="EMBL" id="KIK54082.1"/>
    </source>
</evidence>
<evidence type="ECO:0000313" key="3">
    <source>
        <dbReference type="Proteomes" id="UP000053593"/>
    </source>
</evidence>
<dbReference type="PANTHER" id="PTHR33840:SF1">
    <property type="entry name" value="TLE1 PHOSPHOLIPASE DOMAIN-CONTAINING PROTEIN"/>
    <property type="match status" value="1"/>
</dbReference>
<name>A0A0D0C834_9AGAR</name>
<accession>A0A0D0C834</accession>
<evidence type="ECO:0000259" key="1">
    <source>
        <dbReference type="Pfam" id="PF09994"/>
    </source>
</evidence>
<organism evidence="2 3">
    <name type="scientific">Collybiopsis luxurians FD-317 M1</name>
    <dbReference type="NCBI Taxonomy" id="944289"/>
    <lineage>
        <taxon>Eukaryota</taxon>
        <taxon>Fungi</taxon>
        <taxon>Dikarya</taxon>
        <taxon>Basidiomycota</taxon>
        <taxon>Agaricomycotina</taxon>
        <taxon>Agaricomycetes</taxon>
        <taxon>Agaricomycetidae</taxon>
        <taxon>Agaricales</taxon>
        <taxon>Marasmiineae</taxon>
        <taxon>Omphalotaceae</taxon>
        <taxon>Collybiopsis</taxon>
        <taxon>Collybiopsis luxurians</taxon>
    </lineage>
</organism>